<feature type="domain" description="DSBA-like thioredoxin" evidence="6">
    <location>
        <begin position="4"/>
        <end position="198"/>
    </location>
</feature>
<reference evidence="7 8" key="1">
    <citation type="submission" date="2019-04" db="EMBL/GenBank/DDBJ databases">
        <title>High contiguity whole genome sequence and gene annotation resource for two Venturia nashicola isolates.</title>
        <authorList>
            <person name="Prokchorchik M."/>
            <person name="Won K."/>
            <person name="Lee Y."/>
            <person name="Choi E.D."/>
            <person name="Segonzac C."/>
            <person name="Sohn K.H."/>
        </authorList>
    </citation>
    <scope>NUCLEOTIDE SEQUENCE [LARGE SCALE GENOMIC DNA]</scope>
    <source>
        <strain evidence="7 8">PRI2</strain>
    </source>
</reference>
<proteinExistence type="inferred from homology"/>
<dbReference type="EC" id="2.5.1.18" evidence="4"/>
<dbReference type="GO" id="GO:0004602">
    <property type="term" value="F:glutathione peroxidase activity"/>
    <property type="evidence" value="ECO:0007669"/>
    <property type="project" value="TreeGrafter"/>
</dbReference>
<dbReference type="PANTHER" id="PTHR42943">
    <property type="entry name" value="GLUTATHIONE S-TRANSFERASE KAPPA"/>
    <property type="match status" value="1"/>
</dbReference>
<organism evidence="7 8">
    <name type="scientific">Venturia nashicola</name>
    <dbReference type="NCBI Taxonomy" id="86259"/>
    <lineage>
        <taxon>Eukaryota</taxon>
        <taxon>Fungi</taxon>
        <taxon>Dikarya</taxon>
        <taxon>Ascomycota</taxon>
        <taxon>Pezizomycotina</taxon>
        <taxon>Dothideomycetes</taxon>
        <taxon>Pleosporomycetidae</taxon>
        <taxon>Venturiales</taxon>
        <taxon>Venturiaceae</taxon>
        <taxon>Venturia</taxon>
    </lineage>
</organism>
<name>A0A4Z1PD68_9PEZI</name>
<dbReference type="GO" id="GO:0005777">
    <property type="term" value="C:peroxisome"/>
    <property type="evidence" value="ECO:0007669"/>
    <property type="project" value="TreeGrafter"/>
</dbReference>
<dbReference type="EMBL" id="SNSC02000010">
    <property type="protein sequence ID" value="TID20600.1"/>
    <property type="molecule type" value="Genomic_DNA"/>
</dbReference>
<dbReference type="STRING" id="86259.A0A4Z1PD68"/>
<dbReference type="SUPFAM" id="SSF52833">
    <property type="entry name" value="Thioredoxin-like"/>
    <property type="match status" value="1"/>
</dbReference>
<dbReference type="GO" id="GO:0006749">
    <property type="term" value="P:glutathione metabolic process"/>
    <property type="evidence" value="ECO:0007669"/>
    <property type="project" value="TreeGrafter"/>
</dbReference>
<comment type="similarity">
    <text evidence="1 4">Belongs to the GST superfamily. Kappa family.</text>
</comment>
<sequence length="213" mass="24750">MSKVSPYSYFAFLYLLKNRELLKQHNVEVEIFPVFLGGIMVGSGNEPPWKNANKASYSAFDNKRAQRYFGVRFETPPFFPILSLLPQRCMTFMKDNYPAEKYEIVFGELWKAMWEDHWDLSKPDKMAECLSRHLSNADVKKIMEGANTPESKKKLNDTTKKALDTGAFGCPWFQVTNKEGVAEPFFGSDRFHYMWQHLGVPWQDLAIREKSNL</sequence>
<evidence type="ECO:0000256" key="5">
    <source>
        <dbReference type="PIRSR" id="PIRSR006386-1"/>
    </source>
</evidence>
<accession>A0A4Z1PD68</accession>
<protein>
    <recommendedName>
        <fullName evidence="4">Glutathione S-transferase kappa</fullName>
        <ecNumber evidence="4">2.5.1.18</ecNumber>
    </recommendedName>
</protein>
<dbReference type="GO" id="GO:0004364">
    <property type="term" value="F:glutathione transferase activity"/>
    <property type="evidence" value="ECO:0007669"/>
    <property type="project" value="UniProtKB-UniRule"/>
</dbReference>
<gene>
    <name evidence="7" type="ORF">E6O75_ATG05364</name>
</gene>
<dbReference type="PANTHER" id="PTHR42943:SF13">
    <property type="entry name" value="GLUTATHIONE S-TRANSFERASE KAPPA-RELATED"/>
    <property type="match status" value="1"/>
</dbReference>
<evidence type="ECO:0000256" key="4">
    <source>
        <dbReference type="PIRNR" id="PIRNR006386"/>
    </source>
</evidence>
<dbReference type="AlphaFoldDB" id="A0A4Z1PD68"/>
<dbReference type="Pfam" id="PF01323">
    <property type="entry name" value="DSBA"/>
    <property type="match status" value="1"/>
</dbReference>
<dbReference type="InterPro" id="IPR051924">
    <property type="entry name" value="GST_Kappa/NadH"/>
</dbReference>
<evidence type="ECO:0000313" key="7">
    <source>
        <dbReference type="EMBL" id="TID20600.1"/>
    </source>
</evidence>
<keyword evidence="2 4" id="KW-0808">Transferase</keyword>
<dbReference type="PIRSF" id="PIRSF006386">
    <property type="entry name" value="HCCAis_GSTk"/>
    <property type="match status" value="1"/>
</dbReference>
<evidence type="ECO:0000313" key="8">
    <source>
        <dbReference type="Proteomes" id="UP000298493"/>
    </source>
</evidence>
<dbReference type="Proteomes" id="UP000298493">
    <property type="component" value="Unassembled WGS sequence"/>
</dbReference>
<keyword evidence="8" id="KW-1185">Reference proteome</keyword>
<dbReference type="InterPro" id="IPR036249">
    <property type="entry name" value="Thioredoxin-like_sf"/>
</dbReference>
<evidence type="ECO:0000259" key="6">
    <source>
        <dbReference type="Pfam" id="PF01323"/>
    </source>
</evidence>
<evidence type="ECO:0000256" key="1">
    <source>
        <dbReference type="ARBA" id="ARBA00006494"/>
    </source>
</evidence>
<feature type="active site" description="Nucleophile" evidence="5">
    <location>
        <position position="5"/>
    </location>
</feature>
<dbReference type="InterPro" id="IPR014440">
    <property type="entry name" value="HCCAis_GSTk"/>
</dbReference>
<comment type="catalytic activity">
    <reaction evidence="3 4">
        <text>RX + glutathione = an S-substituted glutathione + a halide anion + H(+)</text>
        <dbReference type="Rhea" id="RHEA:16437"/>
        <dbReference type="ChEBI" id="CHEBI:15378"/>
        <dbReference type="ChEBI" id="CHEBI:16042"/>
        <dbReference type="ChEBI" id="CHEBI:17792"/>
        <dbReference type="ChEBI" id="CHEBI:57925"/>
        <dbReference type="ChEBI" id="CHEBI:90779"/>
        <dbReference type="EC" id="2.5.1.18"/>
    </reaction>
</comment>
<dbReference type="Gene3D" id="3.40.30.10">
    <property type="entry name" value="Glutaredoxin"/>
    <property type="match status" value="1"/>
</dbReference>
<dbReference type="GO" id="GO:0005739">
    <property type="term" value="C:mitochondrion"/>
    <property type="evidence" value="ECO:0007669"/>
    <property type="project" value="TreeGrafter"/>
</dbReference>
<dbReference type="InterPro" id="IPR001853">
    <property type="entry name" value="DSBA-like_thioredoxin_dom"/>
</dbReference>
<comment type="caution">
    <text evidence="7">The sequence shown here is derived from an EMBL/GenBank/DDBJ whole genome shotgun (WGS) entry which is preliminary data.</text>
</comment>
<evidence type="ECO:0000256" key="3">
    <source>
        <dbReference type="ARBA" id="ARBA00047960"/>
    </source>
</evidence>
<dbReference type="FunFam" id="3.40.30.10:FF:000096">
    <property type="entry name" value="Glutathione S-transferase kappa"/>
    <property type="match status" value="1"/>
</dbReference>
<evidence type="ECO:0000256" key="2">
    <source>
        <dbReference type="ARBA" id="ARBA00022679"/>
    </source>
</evidence>